<evidence type="ECO:0000313" key="2">
    <source>
        <dbReference type="EMBL" id="MTK22262.1"/>
    </source>
</evidence>
<dbReference type="GO" id="GO:0003677">
    <property type="term" value="F:DNA binding"/>
    <property type="evidence" value="ECO:0007669"/>
    <property type="project" value="InterPro"/>
</dbReference>
<dbReference type="CDD" id="cd00093">
    <property type="entry name" value="HTH_XRE"/>
    <property type="match status" value="1"/>
</dbReference>
<name>A0A9X4XGS6_9FIRM</name>
<evidence type="ECO:0000313" key="3">
    <source>
        <dbReference type="Proteomes" id="UP000487649"/>
    </source>
</evidence>
<gene>
    <name evidence="2" type="ORF">GMA92_12665</name>
</gene>
<dbReference type="Proteomes" id="UP000487649">
    <property type="component" value="Unassembled WGS sequence"/>
</dbReference>
<comment type="caution">
    <text evidence="2">The sequence shown here is derived from an EMBL/GenBank/DDBJ whole genome shotgun (WGS) entry which is preliminary data.</text>
</comment>
<dbReference type="Gene3D" id="1.10.260.40">
    <property type="entry name" value="lambda repressor-like DNA-binding domains"/>
    <property type="match status" value="1"/>
</dbReference>
<accession>A0A9X4XGS6</accession>
<dbReference type="InterPro" id="IPR001387">
    <property type="entry name" value="Cro/C1-type_HTH"/>
</dbReference>
<protein>
    <submittedName>
        <fullName evidence="2">Helix-turn-helix domain-containing protein</fullName>
    </submittedName>
</protein>
<dbReference type="PROSITE" id="PS50943">
    <property type="entry name" value="HTH_CROC1"/>
    <property type="match status" value="1"/>
</dbReference>
<evidence type="ECO:0000259" key="1">
    <source>
        <dbReference type="PROSITE" id="PS50943"/>
    </source>
</evidence>
<proteinExistence type="predicted"/>
<dbReference type="AlphaFoldDB" id="A0A9X4XGS6"/>
<dbReference type="EMBL" id="WMQE01000033">
    <property type="protein sequence ID" value="MTK22262.1"/>
    <property type="molecule type" value="Genomic_DNA"/>
</dbReference>
<dbReference type="Pfam" id="PF01381">
    <property type="entry name" value="HTH_3"/>
    <property type="match status" value="1"/>
</dbReference>
<organism evidence="2 3">
    <name type="scientific">Turicibacter sanguinis</name>
    <dbReference type="NCBI Taxonomy" id="154288"/>
    <lineage>
        <taxon>Bacteria</taxon>
        <taxon>Bacillati</taxon>
        <taxon>Bacillota</taxon>
        <taxon>Erysipelotrichia</taxon>
        <taxon>Erysipelotrichales</taxon>
        <taxon>Turicibacteraceae</taxon>
        <taxon>Turicibacter</taxon>
    </lineage>
</organism>
<reference evidence="2 3" key="1">
    <citation type="journal article" date="2019" name="Nat. Med.">
        <title>A library of human gut bacterial isolates paired with longitudinal multiomics data enables mechanistic microbiome research.</title>
        <authorList>
            <person name="Poyet M."/>
            <person name="Groussin M."/>
            <person name="Gibbons S.M."/>
            <person name="Avila-Pacheco J."/>
            <person name="Jiang X."/>
            <person name="Kearney S.M."/>
            <person name="Perrotta A.R."/>
            <person name="Berdy B."/>
            <person name="Zhao S."/>
            <person name="Lieberman T.D."/>
            <person name="Swanson P.K."/>
            <person name="Smith M."/>
            <person name="Roesemann S."/>
            <person name="Alexander J.E."/>
            <person name="Rich S.A."/>
            <person name="Livny J."/>
            <person name="Vlamakis H."/>
            <person name="Clish C."/>
            <person name="Bullock K."/>
            <person name="Deik A."/>
            <person name="Scott J."/>
            <person name="Pierce K.A."/>
            <person name="Xavier R.J."/>
            <person name="Alm E.J."/>
        </authorList>
    </citation>
    <scope>NUCLEOTIDE SEQUENCE [LARGE SCALE GENOMIC DNA]</scope>
    <source>
        <strain evidence="2 3">BIOML-A198</strain>
    </source>
</reference>
<feature type="domain" description="HTH cro/C1-type" evidence="1">
    <location>
        <begin position="16"/>
        <end position="70"/>
    </location>
</feature>
<dbReference type="SMART" id="SM00530">
    <property type="entry name" value="HTH_XRE"/>
    <property type="match status" value="1"/>
</dbReference>
<dbReference type="InterPro" id="IPR010982">
    <property type="entry name" value="Lambda_DNA-bd_dom_sf"/>
</dbReference>
<dbReference type="SUPFAM" id="SSF47413">
    <property type="entry name" value="lambda repressor-like DNA-binding domains"/>
    <property type="match status" value="1"/>
</dbReference>
<sequence length="80" mass="9304">MLPKLKKARCRTVTKIKRILIQKGVSVRELSKTVGVSEQTIHYFVKGKHDIASKTLYRIAKYLNVPMEELIEEENECKML</sequence>